<dbReference type="Proteomes" id="UP001066276">
    <property type="component" value="Chromosome 1_1"/>
</dbReference>
<sequence length="120" mass="13708">MAQTGPPEAGCGDAAKPGLREHDGAPLTRSFMEQLFESLRDDLATLKQEITANIKELKREVLDLGQLLDTVEQAQDAREEELDCQRRELLALQDKNQGLQYHIEHLENRQHHSNIRVKRV</sequence>
<proteinExistence type="predicted"/>
<protein>
    <submittedName>
        <fullName evidence="3">Uncharacterized protein</fullName>
    </submittedName>
</protein>
<name>A0AAV7X1I3_PLEWA</name>
<comment type="caution">
    <text evidence="3">The sequence shown here is derived from an EMBL/GenBank/DDBJ whole genome shotgun (WGS) entry which is preliminary data.</text>
</comment>
<keyword evidence="1" id="KW-0175">Coiled coil</keyword>
<evidence type="ECO:0000313" key="4">
    <source>
        <dbReference type="Proteomes" id="UP001066276"/>
    </source>
</evidence>
<keyword evidence="4" id="KW-1185">Reference proteome</keyword>
<feature type="coiled-coil region" evidence="1">
    <location>
        <begin position="29"/>
        <end position="109"/>
    </location>
</feature>
<gene>
    <name evidence="3" type="ORF">NDU88_006734</name>
</gene>
<evidence type="ECO:0000256" key="2">
    <source>
        <dbReference type="SAM" id="MobiDB-lite"/>
    </source>
</evidence>
<evidence type="ECO:0000256" key="1">
    <source>
        <dbReference type="SAM" id="Coils"/>
    </source>
</evidence>
<evidence type="ECO:0000313" key="3">
    <source>
        <dbReference type="EMBL" id="KAJ1219163.1"/>
    </source>
</evidence>
<dbReference type="AlphaFoldDB" id="A0AAV7X1I3"/>
<accession>A0AAV7X1I3</accession>
<reference evidence="3" key="1">
    <citation type="journal article" date="2022" name="bioRxiv">
        <title>Sequencing and chromosome-scale assembly of the giantPleurodeles waltlgenome.</title>
        <authorList>
            <person name="Brown T."/>
            <person name="Elewa A."/>
            <person name="Iarovenko S."/>
            <person name="Subramanian E."/>
            <person name="Araus A.J."/>
            <person name="Petzold A."/>
            <person name="Susuki M."/>
            <person name="Suzuki K.-i.T."/>
            <person name="Hayashi T."/>
            <person name="Toyoda A."/>
            <person name="Oliveira C."/>
            <person name="Osipova E."/>
            <person name="Leigh N.D."/>
            <person name="Simon A."/>
            <person name="Yun M.H."/>
        </authorList>
    </citation>
    <scope>NUCLEOTIDE SEQUENCE</scope>
    <source>
        <strain evidence="3">20211129_DDA</strain>
        <tissue evidence="3">Liver</tissue>
    </source>
</reference>
<organism evidence="3 4">
    <name type="scientific">Pleurodeles waltl</name>
    <name type="common">Iberian ribbed newt</name>
    <dbReference type="NCBI Taxonomy" id="8319"/>
    <lineage>
        <taxon>Eukaryota</taxon>
        <taxon>Metazoa</taxon>
        <taxon>Chordata</taxon>
        <taxon>Craniata</taxon>
        <taxon>Vertebrata</taxon>
        <taxon>Euteleostomi</taxon>
        <taxon>Amphibia</taxon>
        <taxon>Batrachia</taxon>
        <taxon>Caudata</taxon>
        <taxon>Salamandroidea</taxon>
        <taxon>Salamandridae</taxon>
        <taxon>Pleurodelinae</taxon>
        <taxon>Pleurodeles</taxon>
    </lineage>
</organism>
<dbReference type="EMBL" id="JANPWB010000001">
    <property type="protein sequence ID" value="KAJ1219163.1"/>
    <property type="molecule type" value="Genomic_DNA"/>
</dbReference>
<feature type="region of interest" description="Disordered" evidence="2">
    <location>
        <begin position="1"/>
        <end position="24"/>
    </location>
</feature>